<accession>A0A0G0TM46</accession>
<dbReference type="EMBL" id="LBZV01000004">
    <property type="protein sequence ID" value="KKR78078.1"/>
    <property type="molecule type" value="Genomic_DNA"/>
</dbReference>
<comment type="caution">
    <text evidence="3">The sequence shown here is derived from an EMBL/GenBank/DDBJ whole genome shotgun (WGS) entry which is preliminary data.</text>
</comment>
<name>A0A0G0TM46_9BACT</name>
<dbReference type="InterPro" id="IPR006442">
    <property type="entry name" value="Antitoxin_Phd/YefM"/>
</dbReference>
<dbReference type="InterPro" id="IPR051405">
    <property type="entry name" value="phD/YefM_antitoxin"/>
</dbReference>
<dbReference type="Proteomes" id="UP000034292">
    <property type="component" value="Unassembled WGS sequence"/>
</dbReference>
<reference evidence="3 4" key="1">
    <citation type="journal article" date="2015" name="Nature">
        <title>rRNA introns, odd ribosomes, and small enigmatic genomes across a large radiation of phyla.</title>
        <authorList>
            <person name="Brown C.T."/>
            <person name="Hug L.A."/>
            <person name="Thomas B.C."/>
            <person name="Sharon I."/>
            <person name="Castelle C.J."/>
            <person name="Singh A."/>
            <person name="Wilkins M.J."/>
            <person name="Williams K.H."/>
            <person name="Banfield J.F."/>
        </authorList>
    </citation>
    <scope>NUCLEOTIDE SEQUENCE [LARGE SCALE GENOMIC DNA]</scope>
</reference>
<protein>
    <recommendedName>
        <fullName evidence="2">Antitoxin</fullName>
    </recommendedName>
</protein>
<proteinExistence type="inferred from homology"/>
<evidence type="ECO:0000313" key="3">
    <source>
        <dbReference type="EMBL" id="KKR78078.1"/>
    </source>
</evidence>
<evidence type="ECO:0000256" key="1">
    <source>
        <dbReference type="ARBA" id="ARBA00009981"/>
    </source>
</evidence>
<dbReference type="SUPFAM" id="SSF143120">
    <property type="entry name" value="YefM-like"/>
    <property type="match status" value="1"/>
</dbReference>
<evidence type="ECO:0000313" key="4">
    <source>
        <dbReference type="Proteomes" id="UP000034292"/>
    </source>
</evidence>
<dbReference type="NCBIfam" id="TIGR01552">
    <property type="entry name" value="phd_fam"/>
    <property type="match status" value="1"/>
</dbReference>
<dbReference type="PANTHER" id="PTHR33713:SF6">
    <property type="entry name" value="ANTITOXIN YEFM"/>
    <property type="match status" value="1"/>
</dbReference>
<dbReference type="Gene3D" id="3.40.1620.10">
    <property type="entry name" value="YefM-like domain"/>
    <property type="match status" value="1"/>
</dbReference>
<evidence type="ECO:0000256" key="2">
    <source>
        <dbReference type="RuleBase" id="RU362080"/>
    </source>
</evidence>
<dbReference type="InterPro" id="IPR036165">
    <property type="entry name" value="YefM-like_sf"/>
</dbReference>
<dbReference type="AlphaFoldDB" id="A0A0G0TM46"/>
<organism evidence="3 4">
    <name type="scientific">Candidatus Curtissbacteria bacterium GW2011_GWA1_40_9</name>
    <dbReference type="NCBI Taxonomy" id="1618408"/>
    <lineage>
        <taxon>Bacteria</taxon>
        <taxon>Candidatus Curtissiibacteriota</taxon>
    </lineage>
</organism>
<sequence length="101" mass="11429">MFNALSLPFIGTHELRRDLTTLLANVKKTHEPVVITSQGKPTAILTSVENYNQLQDMIDELQLAIRELADHEYIKELIVEKKKIKSGRGIAAKDLYKQLGI</sequence>
<comment type="function">
    <text evidence="2">Antitoxin component of a type II toxin-antitoxin (TA) system.</text>
</comment>
<dbReference type="Pfam" id="PF02604">
    <property type="entry name" value="PhdYeFM_antitox"/>
    <property type="match status" value="1"/>
</dbReference>
<comment type="similarity">
    <text evidence="1 2">Belongs to the phD/YefM antitoxin family.</text>
</comment>
<gene>
    <name evidence="3" type="ORF">UU23_C0004G0060</name>
</gene>
<dbReference type="PANTHER" id="PTHR33713">
    <property type="entry name" value="ANTITOXIN YAFN-RELATED"/>
    <property type="match status" value="1"/>
</dbReference>